<keyword evidence="3" id="KW-0227">DNA damage</keyword>
<dbReference type="InterPro" id="IPR006344">
    <property type="entry name" value="RecD"/>
</dbReference>
<dbReference type="RefSeq" id="WP_390300669.1">
    <property type="nucleotide sequence ID" value="NZ_JBHULI010000024.1"/>
</dbReference>
<name>A0ABW5JL35_9BACT</name>
<dbReference type="InterPro" id="IPR027785">
    <property type="entry name" value="UvrD-like_helicase_C"/>
</dbReference>
<keyword evidence="1" id="KW-0540">Nuclease</keyword>
<dbReference type="Pfam" id="PF13245">
    <property type="entry name" value="AAA_19"/>
    <property type="match status" value="1"/>
</dbReference>
<dbReference type="CDD" id="cd17933">
    <property type="entry name" value="DEXSc_RecD-like"/>
    <property type="match status" value="1"/>
</dbReference>
<dbReference type="Gene3D" id="3.40.50.300">
    <property type="entry name" value="P-loop containing nucleotide triphosphate hydrolases"/>
    <property type="match status" value="3"/>
</dbReference>
<dbReference type="GO" id="GO:0008854">
    <property type="term" value="F:exodeoxyribonuclease V activity"/>
    <property type="evidence" value="ECO:0007669"/>
    <property type="project" value="UniProtKB-EC"/>
</dbReference>
<reference evidence="14" key="1">
    <citation type="journal article" date="2019" name="Int. J. Syst. Evol. Microbiol.">
        <title>The Global Catalogue of Microorganisms (GCM) 10K type strain sequencing project: providing services to taxonomists for standard genome sequencing and annotation.</title>
        <authorList>
            <consortium name="The Broad Institute Genomics Platform"/>
            <consortium name="The Broad Institute Genome Sequencing Center for Infectious Disease"/>
            <person name="Wu L."/>
            <person name="Ma J."/>
        </authorList>
    </citation>
    <scope>NUCLEOTIDE SEQUENCE [LARGE SCALE GENOMIC DNA]</scope>
    <source>
        <strain evidence="14">KCTC 52042</strain>
    </source>
</reference>
<dbReference type="Proteomes" id="UP001597460">
    <property type="component" value="Unassembled WGS sequence"/>
</dbReference>
<dbReference type="NCBIfam" id="TIGR01447">
    <property type="entry name" value="recD"/>
    <property type="match status" value="1"/>
</dbReference>
<dbReference type="Pfam" id="PF13538">
    <property type="entry name" value="UvrD_C_2"/>
    <property type="match status" value="1"/>
</dbReference>
<dbReference type="Pfam" id="PF21185">
    <property type="entry name" value="RecD_N"/>
    <property type="match status" value="1"/>
</dbReference>
<dbReference type="EMBL" id="JBHULI010000024">
    <property type="protein sequence ID" value="MFD2532324.1"/>
    <property type="molecule type" value="Genomic_DNA"/>
</dbReference>
<dbReference type="CDD" id="cd18809">
    <property type="entry name" value="SF1_C_RecD"/>
    <property type="match status" value="1"/>
</dbReference>
<sequence length="601" mass="67499">MNILDKMEVWHQNEIITGIEKEFVRLLIELDKDVSKPVLLAAASCVFAQQQGHLCIDLSNPESLPDFLFEDENTGIQIDQNVLEIWENELQRSKLVSQNGELAPLVLENRRLYFHRFWKYEEELTKWIKQRSSVTNAINKQDQKILAGLLRSGGDLFEVDWQQVAVCLSFLKDLVVISGGPGTGKTYTVLNIIAAQAKAHPEEKFKIALAAPTGKAARRLINSIEEGKVHLPDIFKDGIELPEHALTVHKLLGADHNGSNFKFDQDNQLPYDLVIVDEASMLDITMWVRLIRAVGPDTKLIVLGDKDQLASVEAGSILGDICGGENSFSEQIAATVGKLTGASIPVAKNVPSVNDCIVFLTKSYRFGEQSGIQKLAEAINRADPTEVLKVLKDPEFSDVAIIEPSRESIDKLIETFSIQHYEEYNSKSQDLRMKEANRKKILCAIRKSDLGVEQLNSWSEYRIKRKNNLLTSNEWYDGRPVMATRNDAILRIRNGEIGLYNEEQESVIFEGEQDVVVSPTRLSGYEPAFAITIHKSQGSEFENVAIVLPSKENSILSKEILYTAVTRARLNTLLVAHEEIVIKSVLRSVSRNSGVRHKLWE</sequence>
<accession>A0ABW5JL35</accession>
<comment type="caution">
    <text evidence="13">The sequence shown here is derived from an EMBL/GenBank/DDBJ whole genome shotgun (WGS) entry which is preliminary data.</text>
</comment>
<dbReference type="EC" id="3.1.11.5" evidence="13"/>
<gene>
    <name evidence="13" type="primary">recD</name>
    <name evidence="13" type="ORF">ACFSVN_07690</name>
</gene>
<evidence type="ECO:0000259" key="11">
    <source>
        <dbReference type="Pfam" id="PF13538"/>
    </source>
</evidence>
<dbReference type="InterPro" id="IPR050534">
    <property type="entry name" value="Coronavir_polyprotein_1ab"/>
</dbReference>
<evidence type="ECO:0000313" key="13">
    <source>
        <dbReference type="EMBL" id="MFD2532324.1"/>
    </source>
</evidence>
<evidence type="ECO:0000313" key="14">
    <source>
        <dbReference type="Proteomes" id="UP001597460"/>
    </source>
</evidence>
<evidence type="ECO:0000256" key="10">
    <source>
        <dbReference type="ARBA" id="ARBA00023235"/>
    </source>
</evidence>
<evidence type="ECO:0000256" key="3">
    <source>
        <dbReference type="ARBA" id="ARBA00022763"/>
    </source>
</evidence>
<evidence type="ECO:0000256" key="5">
    <source>
        <dbReference type="ARBA" id="ARBA00022806"/>
    </source>
</evidence>
<evidence type="ECO:0000259" key="12">
    <source>
        <dbReference type="Pfam" id="PF21185"/>
    </source>
</evidence>
<dbReference type="Gene3D" id="1.10.10.1020">
    <property type="entry name" value="RecBCD complex, subunit RecD, N-terminal domain"/>
    <property type="match status" value="1"/>
</dbReference>
<dbReference type="InterPro" id="IPR027417">
    <property type="entry name" value="P-loop_NTPase"/>
</dbReference>
<feature type="domain" description="UvrD-like helicase C-terminal" evidence="11">
    <location>
        <begin position="528"/>
        <end position="571"/>
    </location>
</feature>
<dbReference type="InterPro" id="IPR041851">
    <property type="entry name" value="RecD_N_sf"/>
</dbReference>
<organism evidence="13 14">
    <name type="scientific">Gracilimonas halophila</name>
    <dbReference type="NCBI Taxonomy" id="1834464"/>
    <lineage>
        <taxon>Bacteria</taxon>
        <taxon>Pseudomonadati</taxon>
        <taxon>Balneolota</taxon>
        <taxon>Balneolia</taxon>
        <taxon>Balneolales</taxon>
        <taxon>Balneolaceae</taxon>
        <taxon>Gracilimonas</taxon>
    </lineage>
</organism>
<proteinExistence type="inferred from homology"/>
<keyword evidence="6" id="KW-0269">Exonuclease</keyword>
<dbReference type="InterPro" id="IPR049550">
    <property type="entry name" value="RecD_N"/>
</dbReference>
<evidence type="ECO:0000256" key="6">
    <source>
        <dbReference type="ARBA" id="ARBA00022839"/>
    </source>
</evidence>
<keyword evidence="10" id="KW-0413">Isomerase</keyword>
<keyword evidence="8" id="KW-0238">DNA-binding</keyword>
<evidence type="ECO:0000256" key="9">
    <source>
        <dbReference type="ARBA" id="ARBA00023204"/>
    </source>
</evidence>
<dbReference type="HAMAP" id="MF_01487">
    <property type="entry name" value="RecD"/>
    <property type="match status" value="1"/>
</dbReference>
<keyword evidence="5" id="KW-0347">Helicase</keyword>
<dbReference type="PANTHER" id="PTHR43788:SF6">
    <property type="entry name" value="DNA HELICASE B"/>
    <property type="match status" value="1"/>
</dbReference>
<feature type="domain" description="RecBCD enzyme subunit RecD N-terminal" evidence="12">
    <location>
        <begin position="13"/>
        <end position="113"/>
    </location>
</feature>
<evidence type="ECO:0000256" key="4">
    <source>
        <dbReference type="ARBA" id="ARBA00022801"/>
    </source>
</evidence>
<evidence type="ECO:0000256" key="7">
    <source>
        <dbReference type="ARBA" id="ARBA00022840"/>
    </source>
</evidence>
<dbReference type="PANTHER" id="PTHR43788">
    <property type="entry name" value="DNA2/NAM7 HELICASE FAMILY MEMBER"/>
    <property type="match status" value="1"/>
</dbReference>
<evidence type="ECO:0000256" key="8">
    <source>
        <dbReference type="ARBA" id="ARBA00023125"/>
    </source>
</evidence>
<keyword evidence="4 13" id="KW-0378">Hydrolase</keyword>
<keyword evidence="14" id="KW-1185">Reference proteome</keyword>
<protein>
    <submittedName>
        <fullName evidence="13">Exodeoxyribonuclease V subunit alpha</fullName>
        <ecNumber evidence="13">3.1.11.5</ecNumber>
    </submittedName>
</protein>
<keyword evidence="2" id="KW-0547">Nucleotide-binding</keyword>
<keyword evidence="7" id="KW-0067">ATP-binding</keyword>
<dbReference type="SUPFAM" id="SSF52540">
    <property type="entry name" value="P-loop containing nucleoside triphosphate hydrolases"/>
    <property type="match status" value="1"/>
</dbReference>
<evidence type="ECO:0000256" key="1">
    <source>
        <dbReference type="ARBA" id="ARBA00022722"/>
    </source>
</evidence>
<keyword evidence="9" id="KW-0234">DNA repair</keyword>
<evidence type="ECO:0000256" key="2">
    <source>
        <dbReference type="ARBA" id="ARBA00022741"/>
    </source>
</evidence>